<sequence>MARTIHDDGIESNRICFQCIGDAYLKNEIKKTGQHRKCNYCGIPGRTYTLIQLADRVESAFDIHYDQTADYPDEWQSRMLADPESAYEWEREGDDVITALRDAASISEEIAKDVHEILEGRYSSQDAYFAGEETMFQSGSYFQRKTVRAYDWDKDWREFEEALKTKERYFSRTAANLLNRVFDGVAGMKTWNKKQIITEVGPGTTLSHFFRARVFQSEHELSEALKYPEWQIGPPPAARTAGGRMNAAGIAAFYGANVPELAIAEVRPPVGSFVVVAKFDLLRSIRLLDLTAFQHIKAEGSVFDPAFAAYFEKLAFLSQLQQLMTRPVMPNDEVLEYLPTQAVADFLSVHPELNLDGIIYPSVQSKGTDFNCVLFHKCSRVKRIDIKAGTQIKATLRTYEEHQSYTSYEVTELIPADQEPTADEKEAARFATMIPIIDGDKRTPALMIDLEAIHVHAVQSVQVNTTAHRVRRHQRPFLHEEDLYDY</sequence>
<protein>
    <submittedName>
        <fullName evidence="2">RES family NAD+ phosphorylase</fullName>
    </submittedName>
</protein>
<dbReference type="Pfam" id="PF08808">
    <property type="entry name" value="RES"/>
    <property type="match status" value="1"/>
</dbReference>
<organism evidence="2 3">
    <name type="scientific">Mucilaginibacter angelicae</name>
    <dbReference type="NCBI Taxonomy" id="869718"/>
    <lineage>
        <taxon>Bacteria</taxon>
        <taxon>Pseudomonadati</taxon>
        <taxon>Bacteroidota</taxon>
        <taxon>Sphingobacteriia</taxon>
        <taxon>Sphingobacteriales</taxon>
        <taxon>Sphingobacteriaceae</taxon>
        <taxon>Mucilaginibacter</taxon>
    </lineage>
</organism>
<dbReference type="RefSeq" id="WP_377022348.1">
    <property type="nucleotide sequence ID" value="NZ_JBHLTS010000021.1"/>
</dbReference>
<accession>A0ABV6L4W8</accession>
<dbReference type="InterPro" id="IPR014914">
    <property type="entry name" value="RES_dom"/>
</dbReference>
<gene>
    <name evidence="2" type="ORF">ACFFGT_09820</name>
</gene>
<feature type="domain" description="RES" evidence="1">
    <location>
        <begin position="228"/>
        <end position="385"/>
    </location>
</feature>
<evidence type="ECO:0000313" key="3">
    <source>
        <dbReference type="Proteomes" id="UP001589828"/>
    </source>
</evidence>
<comment type="caution">
    <text evidence="2">The sequence shown here is derived from an EMBL/GenBank/DDBJ whole genome shotgun (WGS) entry which is preliminary data.</text>
</comment>
<proteinExistence type="predicted"/>
<dbReference type="SMART" id="SM00953">
    <property type="entry name" value="RES"/>
    <property type="match status" value="1"/>
</dbReference>
<evidence type="ECO:0000259" key="1">
    <source>
        <dbReference type="SMART" id="SM00953"/>
    </source>
</evidence>
<dbReference type="Proteomes" id="UP001589828">
    <property type="component" value="Unassembled WGS sequence"/>
</dbReference>
<evidence type="ECO:0000313" key="2">
    <source>
        <dbReference type="EMBL" id="MFC0514500.1"/>
    </source>
</evidence>
<name>A0ABV6L4W8_9SPHI</name>
<keyword evidence="3" id="KW-1185">Reference proteome</keyword>
<reference evidence="2 3" key="1">
    <citation type="submission" date="2024-09" db="EMBL/GenBank/DDBJ databases">
        <authorList>
            <person name="Sun Q."/>
            <person name="Mori K."/>
        </authorList>
    </citation>
    <scope>NUCLEOTIDE SEQUENCE [LARGE SCALE GENOMIC DNA]</scope>
    <source>
        <strain evidence="2 3">NCAIM B.02415</strain>
    </source>
</reference>
<dbReference type="EMBL" id="JBHLTS010000021">
    <property type="protein sequence ID" value="MFC0514500.1"/>
    <property type="molecule type" value="Genomic_DNA"/>
</dbReference>